<dbReference type="InterPro" id="IPR051615">
    <property type="entry name" value="Transcr_Regulatory_Elem"/>
</dbReference>
<dbReference type="GO" id="GO:0000981">
    <property type="term" value="F:DNA-binding transcription factor activity, RNA polymerase II-specific"/>
    <property type="evidence" value="ECO:0007669"/>
    <property type="project" value="InterPro"/>
</dbReference>
<dbReference type="PROSITE" id="PS00463">
    <property type="entry name" value="ZN2_CY6_FUNGAL_1"/>
    <property type="match status" value="1"/>
</dbReference>
<keyword evidence="5" id="KW-0238">DNA-binding</keyword>
<feature type="region of interest" description="Disordered" evidence="8">
    <location>
        <begin position="1"/>
        <end position="28"/>
    </location>
</feature>
<evidence type="ECO:0000256" key="8">
    <source>
        <dbReference type="SAM" id="MobiDB-lite"/>
    </source>
</evidence>
<evidence type="ECO:0000256" key="3">
    <source>
        <dbReference type="ARBA" id="ARBA00022833"/>
    </source>
</evidence>
<keyword evidence="2" id="KW-0479">Metal-binding</keyword>
<dbReference type="InterPro" id="IPR007219">
    <property type="entry name" value="XnlR_reg_dom"/>
</dbReference>
<feature type="compositionally biased region" description="Polar residues" evidence="8">
    <location>
        <begin position="1"/>
        <end position="15"/>
    </location>
</feature>
<organism evidence="10 11">
    <name type="scientific">Penicillium solitum</name>
    <dbReference type="NCBI Taxonomy" id="60172"/>
    <lineage>
        <taxon>Eukaryota</taxon>
        <taxon>Fungi</taxon>
        <taxon>Dikarya</taxon>
        <taxon>Ascomycota</taxon>
        <taxon>Pezizomycotina</taxon>
        <taxon>Eurotiomycetes</taxon>
        <taxon>Eurotiomycetidae</taxon>
        <taxon>Eurotiales</taxon>
        <taxon>Aspergillaceae</taxon>
        <taxon>Penicillium</taxon>
    </lineage>
</organism>
<keyword evidence="4" id="KW-0805">Transcription regulation</keyword>
<keyword evidence="7" id="KW-0539">Nucleus</keyword>
<evidence type="ECO:0000256" key="6">
    <source>
        <dbReference type="ARBA" id="ARBA00023163"/>
    </source>
</evidence>
<dbReference type="Pfam" id="PF04082">
    <property type="entry name" value="Fungal_trans"/>
    <property type="match status" value="1"/>
</dbReference>
<dbReference type="PRINTS" id="PR00755">
    <property type="entry name" value="AFLATOXINBRP"/>
</dbReference>
<sequence length="385" mass="43423">MEGQPAISQRNTSPGSGKRASTRSKYASRACQECRRRRAKCDGEKPSCARCLQRGIECVYNTGDENRGTAPRSLVRLLQARIKKLEDILWLHSIDINIPVGDHTDRDNISVNDIPANSIHSTASHPVHSKFDNPSCTDGHLNFDDHGEAFYFGSSSGRAELLRPTEGANEEPSLSLDTFPRFPHNMYSQAVDSTLEISKELQEHLVSLYFEWEQPWFQAVDETLFRESWKENGRYCNPLLLNCIFALGSRYSDRTEVRSNPEDPNTAGQLFLELAEVLLHFDLKSPSIITIQSLAMMAILYVATGSDAKGLSIDSEPSATSFYVCWSFTWFLELCRWKYTGIAPSRPLHPVPNTRKDIDQAVVMRPGAYLKELKDEVSLILVFLN</sequence>
<reference evidence="11" key="1">
    <citation type="journal article" date="2017" name="Nat. Microbiol.">
        <title>Global analysis of biosynthetic gene clusters reveals vast potential of secondary metabolite production in Penicillium species.</title>
        <authorList>
            <person name="Nielsen J.C."/>
            <person name="Grijseels S."/>
            <person name="Prigent S."/>
            <person name="Ji B."/>
            <person name="Dainat J."/>
            <person name="Nielsen K.F."/>
            <person name="Frisvad J.C."/>
            <person name="Workman M."/>
            <person name="Nielsen J."/>
        </authorList>
    </citation>
    <scope>NUCLEOTIDE SEQUENCE [LARGE SCALE GENOMIC DNA]</scope>
    <source>
        <strain evidence="11">IBT 29525</strain>
    </source>
</reference>
<keyword evidence="11" id="KW-1185">Reference proteome</keyword>
<dbReference type="InterPro" id="IPR036864">
    <property type="entry name" value="Zn2-C6_fun-type_DNA-bd_sf"/>
</dbReference>
<dbReference type="SMART" id="SM00066">
    <property type="entry name" value="GAL4"/>
    <property type="match status" value="1"/>
</dbReference>
<evidence type="ECO:0000256" key="5">
    <source>
        <dbReference type="ARBA" id="ARBA00023125"/>
    </source>
</evidence>
<evidence type="ECO:0000256" key="2">
    <source>
        <dbReference type="ARBA" id="ARBA00022723"/>
    </source>
</evidence>
<accession>A0A1V6QJ36</accession>
<dbReference type="Gene3D" id="4.10.240.10">
    <property type="entry name" value="Zn(2)-C6 fungal-type DNA-binding domain"/>
    <property type="match status" value="1"/>
</dbReference>
<dbReference type="GO" id="GO:0006351">
    <property type="term" value="P:DNA-templated transcription"/>
    <property type="evidence" value="ECO:0007669"/>
    <property type="project" value="InterPro"/>
</dbReference>
<dbReference type="GO" id="GO:0008270">
    <property type="term" value="F:zinc ion binding"/>
    <property type="evidence" value="ECO:0007669"/>
    <property type="project" value="InterPro"/>
</dbReference>
<dbReference type="EMBL" id="MDYO01000066">
    <property type="protein sequence ID" value="OQD89234.1"/>
    <property type="molecule type" value="Genomic_DNA"/>
</dbReference>
<proteinExistence type="predicted"/>
<dbReference type="PANTHER" id="PTHR31313">
    <property type="entry name" value="TY1 ENHANCER ACTIVATOR"/>
    <property type="match status" value="1"/>
</dbReference>
<gene>
    <name evidence="10" type="ORF">PENSOL_c066G07911</name>
</gene>
<dbReference type="PROSITE" id="PS50048">
    <property type="entry name" value="ZN2_CY6_FUNGAL_2"/>
    <property type="match status" value="1"/>
</dbReference>
<dbReference type="PANTHER" id="PTHR31313:SF83">
    <property type="entry name" value="ZN(II)2CYS6 TRANSCRIPTION FACTOR (EUROFUNG)"/>
    <property type="match status" value="1"/>
</dbReference>
<evidence type="ECO:0000259" key="9">
    <source>
        <dbReference type="PROSITE" id="PS50048"/>
    </source>
</evidence>
<evidence type="ECO:0000313" key="10">
    <source>
        <dbReference type="EMBL" id="OQD89234.1"/>
    </source>
</evidence>
<dbReference type="GO" id="GO:0005634">
    <property type="term" value="C:nucleus"/>
    <property type="evidence" value="ECO:0007669"/>
    <property type="project" value="UniProtKB-SubCell"/>
</dbReference>
<protein>
    <recommendedName>
        <fullName evidence="9">Zn(2)-C6 fungal-type domain-containing protein</fullName>
    </recommendedName>
</protein>
<dbReference type="CDD" id="cd00067">
    <property type="entry name" value="GAL4"/>
    <property type="match status" value="1"/>
</dbReference>
<dbReference type="AlphaFoldDB" id="A0A1V6QJ36"/>
<comment type="subcellular location">
    <subcellularLocation>
        <location evidence="1">Nucleus</location>
    </subcellularLocation>
</comment>
<evidence type="ECO:0000256" key="1">
    <source>
        <dbReference type="ARBA" id="ARBA00004123"/>
    </source>
</evidence>
<evidence type="ECO:0000256" key="4">
    <source>
        <dbReference type="ARBA" id="ARBA00023015"/>
    </source>
</evidence>
<keyword evidence="6" id="KW-0804">Transcription</keyword>
<feature type="domain" description="Zn(2)-C6 fungal-type" evidence="9">
    <location>
        <begin position="30"/>
        <end position="60"/>
    </location>
</feature>
<dbReference type="Proteomes" id="UP000191612">
    <property type="component" value="Unassembled WGS sequence"/>
</dbReference>
<dbReference type="Pfam" id="PF00172">
    <property type="entry name" value="Zn_clus"/>
    <property type="match status" value="1"/>
</dbReference>
<evidence type="ECO:0000256" key="7">
    <source>
        <dbReference type="ARBA" id="ARBA00023242"/>
    </source>
</evidence>
<name>A0A1V6QJ36_9EURO</name>
<comment type="caution">
    <text evidence="10">The sequence shown here is derived from an EMBL/GenBank/DDBJ whole genome shotgun (WGS) entry which is preliminary data.</text>
</comment>
<evidence type="ECO:0000313" key="11">
    <source>
        <dbReference type="Proteomes" id="UP000191612"/>
    </source>
</evidence>
<dbReference type="CDD" id="cd12148">
    <property type="entry name" value="fungal_TF_MHR"/>
    <property type="match status" value="1"/>
</dbReference>
<dbReference type="InterPro" id="IPR001138">
    <property type="entry name" value="Zn2Cys6_DnaBD"/>
</dbReference>
<dbReference type="STRING" id="60172.A0A1V6QJ36"/>
<keyword evidence="3" id="KW-0862">Zinc</keyword>
<dbReference type="SUPFAM" id="SSF57701">
    <property type="entry name" value="Zn2/Cys6 DNA-binding domain"/>
    <property type="match status" value="1"/>
</dbReference>
<dbReference type="GO" id="GO:0003677">
    <property type="term" value="F:DNA binding"/>
    <property type="evidence" value="ECO:0007669"/>
    <property type="project" value="UniProtKB-KW"/>
</dbReference>